<keyword evidence="3" id="KW-1185">Reference proteome</keyword>
<feature type="region of interest" description="Disordered" evidence="1">
    <location>
        <begin position="24"/>
        <end position="90"/>
    </location>
</feature>
<dbReference type="Proteomes" id="UP001152795">
    <property type="component" value="Unassembled WGS sequence"/>
</dbReference>
<dbReference type="AlphaFoldDB" id="A0A6S7I3N4"/>
<evidence type="ECO:0000256" key="1">
    <source>
        <dbReference type="SAM" id="MobiDB-lite"/>
    </source>
</evidence>
<accession>A0A6S7I3N4</accession>
<gene>
    <name evidence="2" type="ORF">PACLA_8A024402</name>
</gene>
<evidence type="ECO:0000313" key="2">
    <source>
        <dbReference type="EMBL" id="CAB4013345.1"/>
    </source>
</evidence>
<feature type="compositionally biased region" description="Basic and acidic residues" evidence="1">
    <location>
        <begin position="31"/>
        <end position="63"/>
    </location>
</feature>
<sequence length="256" mass="29375">MKIVETKNVIEKDPKEKEMVTVKEAGSARLKTYEHMLDDQETDDRSNHNKTENRKENPTEKKSGSQKKKALSILESDTKEEVDSVTSAMEKDREAEAIRVRNYVAEEQESEIPQTQSNVKGGNVQATVTEDFFKQLFKRLDGIQYTLDSILEKSCLESLPLQAIIRPLQTKKENSLMTMLYSDRQCISQIITKSKDDRALPWKQCILVYSEQTLCAASTKSAGELTAFLMGHILFQKCNGHFKYERWWTKGLQTKP</sequence>
<protein>
    <submittedName>
        <fullName evidence="2">Uncharacterized protein</fullName>
    </submittedName>
</protein>
<evidence type="ECO:0000313" key="3">
    <source>
        <dbReference type="Proteomes" id="UP001152795"/>
    </source>
</evidence>
<comment type="caution">
    <text evidence="2">The sequence shown here is derived from an EMBL/GenBank/DDBJ whole genome shotgun (WGS) entry which is preliminary data.</text>
</comment>
<dbReference type="EMBL" id="CACRXK020007851">
    <property type="protein sequence ID" value="CAB4013345.1"/>
    <property type="molecule type" value="Genomic_DNA"/>
</dbReference>
<proteinExistence type="predicted"/>
<name>A0A6S7I3N4_PARCT</name>
<organism evidence="2 3">
    <name type="scientific">Paramuricea clavata</name>
    <name type="common">Red gorgonian</name>
    <name type="synonym">Violescent sea-whip</name>
    <dbReference type="NCBI Taxonomy" id="317549"/>
    <lineage>
        <taxon>Eukaryota</taxon>
        <taxon>Metazoa</taxon>
        <taxon>Cnidaria</taxon>
        <taxon>Anthozoa</taxon>
        <taxon>Octocorallia</taxon>
        <taxon>Malacalcyonacea</taxon>
        <taxon>Plexauridae</taxon>
        <taxon>Paramuricea</taxon>
    </lineage>
</organism>
<reference evidence="2" key="1">
    <citation type="submission" date="2020-04" db="EMBL/GenBank/DDBJ databases">
        <authorList>
            <person name="Alioto T."/>
            <person name="Alioto T."/>
            <person name="Gomez Garrido J."/>
        </authorList>
    </citation>
    <scope>NUCLEOTIDE SEQUENCE</scope>
    <source>
        <strain evidence="2">A484AB</strain>
    </source>
</reference>